<gene>
    <name evidence="1" type="ORF">FSCOSCO3_A032444</name>
</gene>
<organism evidence="1 2">
    <name type="scientific">Scomber scombrus</name>
    <name type="common">Atlantic mackerel</name>
    <name type="synonym">Scomber vernalis</name>
    <dbReference type="NCBI Taxonomy" id="13677"/>
    <lineage>
        <taxon>Eukaryota</taxon>
        <taxon>Metazoa</taxon>
        <taxon>Chordata</taxon>
        <taxon>Craniata</taxon>
        <taxon>Vertebrata</taxon>
        <taxon>Euteleostomi</taxon>
        <taxon>Actinopterygii</taxon>
        <taxon>Neopterygii</taxon>
        <taxon>Teleostei</taxon>
        <taxon>Neoteleostei</taxon>
        <taxon>Acanthomorphata</taxon>
        <taxon>Pelagiaria</taxon>
        <taxon>Scombriformes</taxon>
        <taxon>Scombridae</taxon>
        <taxon>Scomber</taxon>
    </lineage>
</organism>
<dbReference type="Proteomes" id="UP001314229">
    <property type="component" value="Unassembled WGS sequence"/>
</dbReference>
<sequence>MHSGPSASEEQLRTGNRHILVENLHTAPILTVPDEASRGGGLEGDAKPQLQELKVIFPGFSRQAFAKLLEHRTNLDISTATLCSAEFSYASFEEDQLCC</sequence>
<feature type="non-terminal residue" evidence="1">
    <location>
        <position position="99"/>
    </location>
</feature>
<dbReference type="EMBL" id="CAWUFR010000326">
    <property type="protein sequence ID" value="CAK6975961.1"/>
    <property type="molecule type" value="Genomic_DNA"/>
</dbReference>
<proteinExistence type="predicted"/>
<name>A0AAV1Q056_SCOSC</name>
<keyword evidence="2" id="KW-1185">Reference proteome</keyword>
<evidence type="ECO:0000313" key="1">
    <source>
        <dbReference type="EMBL" id="CAK6975961.1"/>
    </source>
</evidence>
<reference evidence="1 2" key="1">
    <citation type="submission" date="2024-01" db="EMBL/GenBank/DDBJ databases">
        <authorList>
            <person name="Alioto T."/>
            <person name="Alioto T."/>
            <person name="Gomez Garrido J."/>
        </authorList>
    </citation>
    <scope>NUCLEOTIDE SEQUENCE [LARGE SCALE GENOMIC DNA]</scope>
</reference>
<comment type="caution">
    <text evidence="1">The sequence shown here is derived from an EMBL/GenBank/DDBJ whole genome shotgun (WGS) entry which is preliminary data.</text>
</comment>
<accession>A0AAV1Q056</accession>
<dbReference type="AlphaFoldDB" id="A0AAV1Q056"/>
<evidence type="ECO:0000313" key="2">
    <source>
        <dbReference type="Proteomes" id="UP001314229"/>
    </source>
</evidence>
<protein>
    <submittedName>
        <fullName evidence="1">Uncharacterized protein</fullName>
    </submittedName>
</protein>